<dbReference type="InterPro" id="IPR036397">
    <property type="entry name" value="RNaseH_sf"/>
</dbReference>
<dbReference type="EMBL" id="JYDH01002319">
    <property type="protein sequence ID" value="KRY13759.1"/>
    <property type="molecule type" value="Genomic_DNA"/>
</dbReference>
<evidence type="ECO:0000313" key="1">
    <source>
        <dbReference type="EMBL" id="KRY13759.1"/>
    </source>
</evidence>
<dbReference type="Gene3D" id="3.30.420.10">
    <property type="entry name" value="Ribonuclease H-like superfamily/Ribonuclease H"/>
    <property type="match status" value="1"/>
</dbReference>
<sequence length="86" mass="10288">MPFQNEMPTRTVIEELRQLFATHGLLNTVVSDNAAQFVSVEFLQFLKRDMLELRRFNRDQTDKQRGWSARHKRLCEKWFTEAENSV</sequence>
<evidence type="ECO:0008006" key="3">
    <source>
        <dbReference type="Google" id="ProtNLM"/>
    </source>
</evidence>
<proteinExistence type="predicted"/>
<organism evidence="1 2">
    <name type="scientific">Trichinella spiralis</name>
    <name type="common">Trichina worm</name>
    <dbReference type="NCBI Taxonomy" id="6334"/>
    <lineage>
        <taxon>Eukaryota</taxon>
        <taxon>Metazoa</taxon>
        <taxon>Ecdysozoa</taxon>
        <taxon>Nematoda</taxon>
        <taxon>Enoplea</taxon>
        <taxon>Dorylaimia</taxon>
        <taxon>Trichinellida</taxon>
        <taxon>Trichinellidae</taxon>
        <taxon>Trichinella</taxon>
    </lineage>
</organism>
<name>A0A0V0ZMQ0_TRISP</name>
<dbReference type="SUPFAM" id="SSF53098">
    <property type="entry name" value="Ribonuclease H-like"/>
    <property type="match status" value="1"/>
</dbReference>
<gene>
    <name evidence="1" type="ORF">T01_5738</name>
</gene>
<evidence type="ECO:0000313" key="2">
    <source>
        <dbReference type="Proteomes" id="UP000054776"/>
    </source>
</evidence>
<dbReference type="InParanoid" id="A0A0V0ZMQ0"/>
<dbReference type="GO" id="GO:0003676">
    <property type="term" value="F:nucleic acid binding"/>
    <property type="evidence" value="ECO:0007669"/>
    <property type="project" value="InterPro"/>
</dbReference>
<dbReference type="InterPro" id="IPR012337">
    <property type="entry name" value="RNaseH-like_sf"/>
</dbReference>
<accession>A0A0V0ZMQ0</accession>
<keyword evidence="2" id="KW-1185">Reference proteome</keyword>
<dbReference type="Proteomes" id="UP000054776">
    <property type="component" value="Unassembled WGS sequence"/>
</dbReference>
<comment type="caution">
    <text evidence="1">The sequence shown here is derived from an EMBL/GenBank/DDBJ whole genome shotgun (WGS) entry which is preliminary data.</text>
</comment>
<dbReference type="OrthoDB" id="427924at2759"/>
<protein>
    <recommendedName>
        <fullName evidence="3">Integrase catalytic domain-containing protein</fullName>
    </recommendedName>
</protein>
<dbReference type="AlphaFoldDB" id="A0A0V0ZMQ0"/>
<reference evidence="1 2" key="1">
    <citation type="submission" date="2015-01" db="EMBL/GenBank/DDBJ databases">
        <title>Evolution of Trichinella species and genotypes.</title>
        <authorList>
            <person name="Korhonen P.K."/>
            <person name="Edoardo P."/>
            <person name="Giuseppe L.R."/>
            <person name="Gasser R.B."/>
        </authorList>
    </citation>
    <scope>NUCLEOTIDE SEQUENCE [LARGE SCALE GENOMIC DNA]</scope>
    <source>
        <strain evidence="1">ISS3</strain>
    </source>
</reference>